<feature type="chain" id="PRO_5015126993" evidence="2">
    <location>
        <begin position="18"/>
        <end position="361"/>
    </location>
</feature>
<organism evidence="3">
    <name type="scientific">Rhizophora mucronata</name>
    <name type="common">Asiatic mangrove</name>
    <dbReference type="NCBI Taxonomy" id="61149"/>
    <lineage>
        <taxon>Eukaryota</taxon>
        <taxon>Viridiplantae</taxon>
        <taxon>Streptophyta</taxon>
        <taxon>Embryophyta</taxon>
        <taxon>Tracheophyta</taxon>
        <taxon>Spermatophyta</taxon>
        <taxon>Magnoliopsida</taxon>
        <taxon>eudicotyledons</taxon>
        <taxon>Gunneridae</taxon>
        <taxon>Pentapetalae</taxon>
        <taxon>rosids</taxon>
        <taxon>fabids</taxon>
        <taxon>Malpighiales</taxon>
        <taxon>Rhizophoraceae</taxon>
        <taxon>Rhizophora</taxon>
    </lineage>
</organism>
<keyword evidence="1" id="KW-1133">Transmembrane helix</keyword>
<dbReference type="EMBL" id="GGEC01042163">
    <property type="protein sequence ID" value="MBX22647.1"/>
    <property type="molecule type" value="Transcribed_RNA"/>
</dbReference>
<sequence>MTSKYFFLFSFLLFVHAWRLETLHSDDVKCNEDLNDGRFLVSFGGKYLTCDYCVALPFAQVEGGSSLDHQLYKIHIRHSEPNLVGPAFIEVENESGLSNFLPILIADREICHEMRKFQQTFKASNLSIARQCEASSLRQMTFSELLLDIAWSLKNPCENFQPFMTPLWNKRLNALLDFSLRHDLTTILDRIHQNLRITMDKSGVNNLMNGNGDADMRQLQECIDYSIDALLKKGYRSQDLAFQLEYTMQEGDIISDSCSGSDVSSVPTFSSEDLEVAARSVTIFESEDVPLLSREVVTNIDLVKQRPTNLYSCIFSRGVSRSTFFLISAFAVCLVVCSLILHPREVGKFAVSIRRCLTDSF</sequence>
<keyword evidence="1" id="KW-0472">Membrane</keyword>
<feature type="transmembrane region" description="Helical" evidence="1">
    <location>
        <begin position="323"/>
        <end position="341"/>
    </location>
</feature>
<dbReference type="Pfam" id="PF26102">
    <property type="entry name" value="Ig_SPL7"/>
    <property type="match status" value="1"/>
</dbReference>
<protein>
    <submittedName>
        <fullName evidence="3">Squamosa promoter-binding-like protein 7 isoform X2</fullName>
    </submittedName>
</protein>
<feature type="signal peptide" evidence="2">
    <location>
        <begin position="1"/>
        <end position="17"/>
    </location>
</feature>
<evidence type="ECO:0000256" key="1">
    <source>
        <dbReference type="SAM" id="Phobius"/>
    </source>
</evidence>
<accession>A0A2P2LXG1</accession>
<name>A0A2P2LXG1_RHIMU</name>
<keyword evidence="2" id="KW-0732">Signal</keyword>
<evidence type="ECO:0000256" key="2">
    <source>
        <dbReference type="SAM" id="SignalP"/>
    </source>
</evidence>
<keyword evidence="1" id="KW-0812">Transmembrane</keyword>
<evidence type="ECO:0000313" key="3">
    <source>
        <dbReference type="EMBL" id="MBX22647.1"/>
    </source>
</evidence>
<proteinExistence type="predicted"/>
<reference evidence="3" key="1">
    <citation type="submission" date="2018-02" db="EMBL/GenBank/DDBJ databases">
        <title>Rhizophora mucronata_Transcriptome.</title>
        <authorList>
            <person name="Meera S.P."/>
            <person name="Sreeshan A."/>
            <person name="Augustine A."/>
        </authorList>
    </citation>
    <scope>NUCLEOTIDE SEQUENCE</scope>
    <source>
        <tissue evidence="3">Leaf</tissue>
    </source>
</reference>
<dbReference type="AlphaFoldDB" id="A0A2P2LXG1"/>